<dbReference type="AlphaFoldDB" id="A0AAN6FNL1"/>
<gene>
    <name evidence="2" type="ORF">LTR82_009792</name>
</gene>
<evidence type="ECO:0000256" key="1">
    <source>
        <dbReference type="SAM" id="Phobius"/>
    </source>
</evidence>
<feature type="transmembrane region" description="Helical" evidence="1">
    <location>
        <begin position="301"/>
        <end position="325"/>
    </location>
</feature>
<dbReference type="InterPro" id="IPR007251">
    <property type="entry name" value="Iron_permease_Fet4"/>
</dbReference>
<keyword evidence="1" id="KW-1133">Transmembrane helix</keyword>
<feature type="transmembrane region" description="Helical" evidence="1">
    <location>
        <begin position="189"/>
        <end position="216"/>
    </location>
</feature>
<feature type="transmembrane region" description="Helical" evidence="1">
    <location>
        <begin position="337"/>
        <end position="356"/>
    </location>
</feature>
<proteinExistence type="predicted"/>
<feature type="transmembrane region" description="Helical" evidence="1">
    <location>
        <begin position="228"/>
        <end position="248"/>
    </location>
</feature>
<reference evidence="2" key="1">
    <citation type="submission" date="2021-12" db="EMBL/GenBank/DDBJ databases">
        <title>Black yeast isolated from Biological Soil Crust.</title>
        <authorList>
            <person name="Kurbessoian T."/>
        </authorList>
    </citation>
    <scope>NUCLEOTIDE SEQUENCE</scope>
    <source>
        <strain evidence="2">CCFEE 5208</strain>
    </source>
</reference>
<feature type="transmembrane region" description="Helical" evidence="1">
    <location>
        <begin position="415"/>
        <end position="434"/>
    </location>
</feature>
<feature type="transmembrane region" description="Helical" evidence="1">
    <location>
        <begin position="70"/>
        <end position="93"/>
    </location>
</feature>
<evidence type="ECO:0000313" key="3">
    <source>
        <dbReference type="Proteomes" id="UP001168146"/>
    </source>
</evidence>
<organism evidence="2 3">
    <name type="scientific">Friedmanniomyces endolithicus</name>
    <dbReference type="NCBI Taxonomy" id="329885"/>
    <lineage>
        <taxon>Eukaryota</taxon>
        <taxon>Fungi</taxon>
        <taxon>Dikarya</taxon>
        <taxon>Ascomycota</taxon>
        <taxon>Pezizomycotina</taxon>
        <taxon>Dothideomycetes</taxon>
        <taxon>Dothideomycetidae</taxon>
        <taxon>Mycosphaerellales</taxon>
        <taxon>Teratosphaeriaceae</taxon>
        <taxon>Friedmanniomyces</taxon>
    </lineage>
</organism>
<comment type="caution">
    <text evidence="2">The sequence shown here is derived from an EMBL/GenBank/DDBJ whole genome shotgun (WGS) entry which is preliminary data.</text>
</comment>
<dbReference type="Proteomes" id="UP001168146">
    <property type="component" value="Unassembled WGS sequence"/>
</dbReference>
<protein>
    <submittedName>
        <fullName evidence="2">Uncharacterized protein</fullName>
    </submittedName>
</protein>
<dbReference type="GO" id="GO:0055085">
    <property type="term" value="P:transmembrane transport"/>
    <property type="evidence" value="ECO:0007669"/>
    <property type="project" value="InterPro"/>
</dbReference>
<keyword evidence="1" id="KW-0472">Membrane</keyword>
<evidence type="ECO:0000313" key="2">
    <source>
        <dbReference type="EMBL" id="KAK0319375.1"/>
    </source>
</evidence>
<name>A0AAN6FNL1_9PEZI</name>
<keyword evidence="1" id="KW-0812">Transmembrane</keyword>
<dbReference type="EMBL" id="JASUXU010000031">
    <property type="protein sequence ID" value="KAK0319375.1"/>
    <property type="molecule type" value="Genomic_DNA"/>
</dbReference>
<accession>A0AAN6FNL1</accession>
<feature type="transmembrane region" description="Helical" evidence="1">
    <location>
        <begin position="440"/>
        <end position="461"/>
    </location>
</feature>
<dbReference type="Pfam" id="PF04120">
    <property type="entry name" value="Iron_permease"/>
    <property type="match status" value="2"/>
</dbReference>
<sequence length="527" mass="59078">MCTLARLAAVLSSPGKKRNVRVSAATQAGLSTSEDKHTSDDTTCTFQTDTAAGYQIEPKHRRLDRWLDSIVAFSGSEFTFLLILALLLAWAFAGIRLSHDENWQVGISDVQAILSYIFDSFLMRQQFNSYDEALSAAAQLRSRAASHKRMLLQIMRDKEIGRSNTKAGVPGAWMSFEVELPRETLFGRLVTRCAIVIGHIVAICVYWGLIAVWLGFGPKNGWSTEWQLYMNSATSALMVFVFSFLANIRERHSEYTKVCLDATFRVDSYLESKLRGITSDHLTNEVVEITPPEVNILQRAIYYYADVIGTLIGIALLLIVMIAWLAIGPVLHYNSNWWLLIGTYAGLIGLNDGFVLRNVQAKLKDFENVQFDQLASTDEDLFAIINEPLTKAEPERSSISSRISFAVGNVCAHELTVLTGVLVILALIAGASALRWNTSGQLICNVPPSIIESFFMIILITGHNSADYNRRIQIKAMHDRRLKLLAWVHALQESEERRMSMSDPKSSYLWHFEVGTSKESMKGCFRT</sequence>